<proteinExistence type="predicted"/>
<keyword evidence="2" id="KW-1185">Reference proteome</keyword>
<gene>
    <name evidence="1" type="ORF">RFI_04313</name>
</gene>
<organism evidence="1 2">
    <name type="scientific">Reticulomyxa filosa</name>
    <dbReference type="NCBI Taxonomy" id="46433"/>
    <lineage>
        <taxon>Eukaryota</taxon>
        <taxon>Sar</taxon>
        <taxon>Rhizaria</taxon>
        <taxon>Retaria</taxon>
        <taxon>Foraminifera</taxon>
        <taxon>Monothalamids</taxon>
        <taxon>Reticulomyxidae</taxon>
        <taxon>Reticulomyxa</taxon>
    </lineage>
</organism>
<name>X6P3Y2_RETFI</name>
<sequence length="566" mass="65497">MCKDIETLRVMFWRKGGRQETEKLRLPVKGSLGVFKDLQSQWKNRLEEWQKECVQLRTISPILNYFTFNEVRCLSKKLNDIVNCRQEHRAILCSRFILPFLQRIDPNLSDALPFVEKWKFEAAEGDKALTQFGTVFSDIWTNLKQSGSIYRNVSSCGLEYGKPNLIIQNTNQMLNVLELFKSVGVIPCSEHILICKENTTEEEIECLLFRAISAKVYEEDEQEQKLAATPPPIPSKQIALQPPLYCLMWPEVLPLETLERVTKLFHTLLLSENALNELKKTPYLLVVISNSPNNMLSQKLNPFSLSQRIVLNDQTPNHLMQQSYCNDLETFASQNPSVNRNSNKSFVQLYISDQIGMGKSFKIEQDIASIRKINPKTQVVRVAFNSSTMDWKSIMEGFWRYHPCTNEEQVQENLIGIESKCSQLNYHADNLVVYHLDISSCVSASMNTFLFELLFLQHINTTLNVPASQCFHVNTNMAFLIEMPFKLNGSNNDYKKVLYTIFSLSKLPIVKVSKDTNPYVFGPEAQFAIKWMKEFFAENLKLQKKKNIFFLYCYLFSPIKKKIKNK</sequence>
<reference evidence="1 2" key="1">
    <citation type="journal article" date="2013" name="Curr. Biol.">
        <title>The Genome of the Foraminiferan Reticulomyxa filosa.</title>
        <authorList>
            <person name="Glockner G."/>
            <person name="Hulsmann N."/>
            <person name="Schleicher M."/>
            <person name="Noegel A.A."/>
            <person name="Eichinger L."/>
            <person name="Gallinger C."/>
            <person name="Pawlowski J."/>
            <person name="Sierra R."/>
            <person name="Euteneuer U."/>
            <person name="Pillet L."/>
            <person name="Moustafa A."/>
            <person name="Platzer M."/>
            <person name="Groth M."/>
            <person name="Szafranski K."/>
            <person name="Schliwa M."/>
        </authorList>
    </citation>
    <scope>NUCLEOTIDE SEQUENCE [LARGE SCALE GENOMIC DNA]</scope>
</reference>
<dbReference type="AlphaFoldDB" id="X6P3Y2"/>
<evidence type="ECO:0000313" key="2">
    <source>
        <dbReference type="Proteomes" id="UP000023152"/>
    </source>
</evidence>
<dbReference type="EMBL" id="ASPP01003918">
    <property type="protein sequence ID" value="ETO32804.1"/>
    <property type="molecule type" value="Genomic_DNA"/>
</dbReference>
<evidence type="ECO:0000313" key="1">
    <source>
        <dbReference type="EMBL" id="ETO32804.1"/>
    </source>
</evidence>
<comment type="caution">
    <text evidence="1">The sequence shown here is derived from an EMBL/GenBank/DDBJ whole genome shotgun (WGS) entry which is preliminary data.</text>
</comment>
<accession>X6P3Y2</accession>
<dbReference type="Proteomes" id="UP000023152">
    <property type="component" value="Unassembled WGS sequence"/>
</dbReference>
<dbReference type="OrthoDB" id="6142015at2759"/>
<protein>
    <submittedName>
        <fullName evidence="1">Uncharacterized protein</fullName>
    </submittedName>
</protein>